<dbReference type="EMBL" id="MU277257">
    <property type="protein sequence ID" value="KAI0056834.1"/>
    <property type="molecule type" value="Genomic_DNA"/>
</dbReference>
<organism evidence="1 2">
    <name type="scientific">Artomyces pyxidatus</name>
    <dbReference type="NCBI Taxonomy" id="48021"/>
    <lineage>
        <taxon>Eukaryota</taxon>
        <taxon>Fungi</taxon>
        <taxon>Dikarya</taxon>
        <taxon>Basidiomycota</taxon>
        <taxon>Agaricomycotina</taxon>
        <taxon>Agaricomycetes</taxon>
        <taxon>Russulales</taxon>
        <taxon>Auriscalpiaceae</taxon>
        <taxon>Artomyces</taxon>
    </lineage>
</organism>
<reference evidence="1" key="2">
    <citation type="journal article" date="2022" name="New Phytol.">
        <title>Evolutionary transition to the ectomycorrhizal habit in the genomes of a hyperdiverse lineage of mushroom-forming fungi.</title>
        <authorList>
            <person name="Looney B."/>
            <person name="Miyauchi S."/>
            <person name="Morin E."/>
            <person name="Drula E."/>
            <person name="Courty P.E."/>
            <person name="Kohler A."/>
            <person name="Kuo A."/>
            <person name="LaButti K."/>
            <person name="Pangilinan J."/>
            <person name="Lipzen A."/>
            <person name="Riley R."/>
            <person name="Andreopoulos W."/>
            <person name="He G."/>
            <person name="Johnson J."/>
            <person name="Nolan M."/>
            <person name="Tritt A."/>
            <person name="Barry K.W."/>
            <person name="Grigoriev I.V."/>
            <person name="Nagy L.G."/>
            <person name="Hibbett D."/>
            <person name="Henrissat B."/>
            <person name="Matheny P.B."/>
            <person name="Labbe J."/>
            <person name="Martin F.M."/>
        </authorList>
    </citation>
    <scope>NUCLEOTIDE SEQUENCE</scope>
    <source>
        <strain evidence="1">HHB10654</strain>
    </source>
</reference>
<name>A0ACB8SKC1_9AGAM</name>
<dbReference type="Proteomes" id="UP000814140">
    <property type="component" value="Unassembled WGS sequence"/>
</dbReference>
<evidence type="ECO:0000313" key="1">
    <source>
        <dbReference type="EMBL" id="KAI0056834.1"/>
    </source>
</evidence>
<sequence>MGVGQDDRRSGRPQRTRPRTRASETIHSVPSASTTRNRCSCTCLYRSSQVYDGLLFGACPAAGIAIPVLTCHCLLVVRSHCRGSDQIVKLSRPLSCVTDAALSLFTMNR</sequence>
<gene>
    <name evidence="1" type="ORF">BV25DRAFT_1536993</name>
</gene>
<comment type="caution">
    <text evidence="1">The sequence shown here is derived from an EMBL/GenBank/DDBJ whole genome shotgun (WGS) entry which is preliminary data.</text>
</comment>
<reference evidence="1" key="1">
    <citation type="submission" date="2021-03" db="EMBL/GenBank/DDBJ databases">
        <authorList>
            <consortium name="DOE Joint Genome Institute"/>
            <person name="Ahrendt S."/>
            <person name="Looney B.P."/>
            <person name="Miyauchi S."/>
            <person name="Morin E."/>
            <person name="Drula E."/>
            <person name="Courty P.E."/>
            <person name="Chicoki N."/>
            <person name="Fauchery L."/>
            <person name="Kohler A."/>
            <person name="Kuo A."/>
            <person name="Labutti K."/>
            <person name="Pangilinan J."/>
            <person name="Lipzen A."/>
            <person name="Riley R."/>
            <person name="Andreopoulos W."/>
            <person name="He G."/>
            <person name="Johnson J."/>
            <person name="Barry K.W."/>
            <person name="Grigoriev I.V."/>
            <person name="Nagy L."/>
            <person name="Hibbett D."/>
            <person name="Henrissat B."/>
            <person name="Matheny P.B."/>
            <person name="Labbe J."/>
            <person name="Martin F."/>
        </authorList>
    </citation>
    <scope>NUCLEOTIDE SEQUENCE</scope>
    <source>
        <strain evidence="1">HHB10654</strain>
    </source>
</reference>
<proteinExistence type="predicted"/>
<accession>A0ACB8SKC1</accession>
<protein>
    <submittedName>
        <fullName evidence="1">Uncharacterized protein</fullName>
    </submittedName>
</protein>
<keyword evidence="2" id="KW-1185">Reference proteome</keyword>
<evidence type="ECO:0000313" key="2">
    <source>
        <dbReference type="Proteomes" id="UP000814140"/>
    </source>
</evidence>